<feature type="compositionally biased region" description="Low complexity" evidence="1">
    <location>
        <begin position="131"/>
        <end position="148"/>
    </location>
</feature>
<evidence type="ECO:0000313" key="3">
    <source>
        <dbReference type="Proteomes" id="UP000298138"/>
    </source>
</evidence>
<reference evidence="2 3" key="1">
    <citation type="submission" date="2019-04" db="EMBL/GenBank/DDBJ databases">
        <title>Comparative genomics and transcriptomics to analyze fruiting body development in filamentous ascomycetes.</title>
        <authorList>
            <consortium name="DOE Joint Genome Institute"/>
            <person name="Lutkenhaus R."/>
            <person name="Traeger S."/>
            <person name="Breuer J."/>
            <person name="Kuo A."/>
            <person name="Lipzen A."/>
            <person name="Pangilinan J."/>
            <person name="Dilworth D."/>
            <person name="Sandor L."/>
            <person name="Poggeler S."/>
            <person name="Barry K."/>
            <person name="Grigoriev I.V."/>
            <person name="Nowrousian M."/>
        </authorList>
    </citation>
    <scope>NUCLEOTIDE SEQUENCE [LARGE SCALE GENOMIC DNA]</scope>
    <source>
        <strain evidence="2 3">CBS 389.68</strain>
    </source>
</reference>
<feature type="compositionally biased region" description="Basic and acidic residues" evidence="1">
    <location>
        <begin position="115"/>
        <end position="125"/>
    </location>
</feature>
<accession>A0A4S2MZD9</accession>
<organism evidence="2 3">
    <name type="scientific">Ascodesmis nigricans</name>
    <dbReference type="NCBI Taxonomy" id="341454"/>
    <lineage>
        <taxon>Eukaryota</taxon>
        <taxon>Fungi</taxon>
        <taxon>Dikarya</taxon>
        <taxon>Ascomycota</taxon>
        <taxon>Pezizomycotina</taxon>
        <taxon>Pezizomycetes</taxon>
        <taxon>Pezizales</taxon>
        <taxon>Ascodesmidaceae</taxon>
        <taxon>Ascodesmis</taxon>
    </lineage>
</organism>
<sequence length="148" mass="16798">MMLFQTHLSQQLSSYLPSLATLLYQYRYSFIIAQNNLPPHLHTQSPPHRNTLHHFSLTTYNPTPIHKPLNDQSVPTLPTGSPSTPQLINRITRHHPTTTTPSTMLLPPPQCTRIENPHHPNHGIEHNPLPSSSTSLRFSSHLFSNPEK</sequence>
<dbReference type="AlphaFoldDB" id="A0A4S2MZD9"/>
<evidence type="ECO:0000256" key="1">
    <source>
        <dbReference type="SAM" id="MobiDB-lite"/>
    </source>
</evidence>
<dbReference type="Proteomes" id="UP000298138">
    <property type="component" value="Unassembled WGS sequence"/>
</dbReference>
<dbReference type="EMBL" id="ML220116">
    <property type="protein sequence ID" value="TGZ82077.1"/>
    <property type="molecule type" value="Genomic_DNA"/>
</dbReference>
<keyword evidence="3" id="KW-1185">Reference proteome</keyword>
<evidence type="ECO:0000313" key="2">
    <source>
        <dbReference type="EMBL" id="TGZ82077.1"/>
    </source>
</evidence>
<feature type="region of interest" description="Disordered" evidence="1">
    <location>
        <begin position="113"/>
        <end position="148"/>
    </location>
</feature>
<name>A0A4S2MZD9_9PEZI</name>
<gene>
    <name evidence="2" type="ORF">EX30DRAFT_339981</name>
</gene>
<proteinExistence type="predicted"/>
<protein>
    <submittedName>
        <fullName evidence="2">Uncharacterized protein</fullName>
    </submittedName>
</protein>
<dbReference type="InParanoid" id="A0A4S2MZD9"/>